<evidence type="ECO:0000313" key="2">
    <source>
        <dbReference type="Proteomes" id="UP000789570"/>
    </source>
</evidence>
<dbReference type="PROSITE" id="PS00109">
    <property type="entry name" value="PROTEIN_KINASE_TYR"/>
    <property type="match status" value="1"/>
</dbReference>
<dbReference type="OrthoDB" id="10020333at2759"/>
<dbReference type="EMBL" id="CAJVPQ010001589">
    <property type="protein sequence ID" value="CAG8560116.1"/>
    <property type="molecule type" value="Genomic_DNA"/>
</dbReference>
<dbReference type="InterPro" id="IPR011009">
    <property type="entry name" value="Kinase-like_dom_sf"/>
</dbReference>
<keyword evidence="2" id="KW-1185">Reference proteome</keyword>
<dbReference type="InterPro" id="IPR008266">
    <property type="entry name" value="Tyr_kinase_AS"/>
</dbReference>
<evidence type="ECO:0000313" key="1">
    <source>
        <dbReference type="EMBL" id="CAG8560116.1"/>
    </source>
</evidence>
<comment type="caution">
    <text evidence="1">The sequence shown here is derived from an EMBL/GenBank/DDBJ whole genome shotgun (WGS) entry which is preliminary data.</text>
</comment>
<organism evidence="1 2">
    <name type="scientific">Funneliformis caledonium</name>
    <dbReference type="NCBI Taxonomy" id="1117310"/>
    <lineage>
        <taxon>Eukaryota</taxon>
        <taxon>Fungi</taxon>
        <taxon>Fungi incertae sedis</taxon>
        <taxon>Mucoromycota</taxon>
        <taxon>Glomeromycotina</taxon>
        <taxon>Glomeromycetes</taxon>
        <taxon>Glomerales</taxon>
        <taxon>Glomeraceae</taxon>
        <taxon>Funneliformis</taxon>
    </lineage>
</organism>
<dbReference type="SUPFAM" id="SSF56112">
    <property type="entry name" value="Protein kinase-like (PK-like)"/>
    <property type="match status" value="1"/>
</dbReference>
<dbReference type="AlphaFoldDB" id="A0A9N9BB90"/>
<protein>
    <submittedName>
        <fullName evidence="1">16599_t:CDS:1</fullName>
    </submittedName>
</protein>
<sequence>MCYVIGITLVGTPLSNHKHIEWQKAIHNGGVLHNDIRKENILLNDHNYDTKKRWWLFDEEKRKLKSLLDHYTY</sequence>
<dbReference type="GO" id="GO:0004672">
    <property type="term" value="F:protein kinase activity"/>
    <property type="evidence" value="ECO:0007669"/>
    <property type="project" value="InterPro"/>
</dbReference>
<dbReference type="Proteomes" id="UP000789570">
    <property type="component" value="Unassembled WGS sequence"/>
</dbReference>
<proteinExistence type="predicted"/>
<accession>A0A9N9BB90</accession>
<name>A0A9N9BB90_9GLOM</name>
<reference evidence="1" key="1">
    <citation type="submission" date="2021-06" db="EMBL/GenBank/DDBJ databases">
        <authorList>
            <person name="Kallberg Y."/>
            <person name="Tangrot J."/>
            <person name="Rosling A."/>
        </authorList>
    </citation>
    <scope>NUCLEOTIDE SEQUENCE</scope>
    <source>
        <strain evidence="1">UK204</strain>
    </source>
</reference>
<gene>
    <name evidence="1" type="ORF">FCALED_LOCUS6557</name>
</gene>